<dbReference type="AlphaFoldDB" id="A0A915IJU9"/>
<keyword evidence="1" id="KW-1185">Reference proteome</keyword>
<protein>
    <submittedName>
        <fullName evidence="2">Uncharacterized protein</fullName>
    </submittedName>
</protein>
<accession>A0A915IJU9</accession>
<name>A0A915IJU9_ROMCU</name>
<reference evidence="2" key="1">
    <citation type="submission" date="2022-11" db="UniProtKB">
        <authorList>
            <consortium name="WormBaseParasite"/>
        </authorList>
    </citation>
    <scope>IDENTIFICATION</scope>
</reference>
<dbReference type="Proteomes" id="UP000887565">
    <property type="component" value="Unplaced"/>
</dbReference>
<dbReference type="WBParaSite" id="nRc.2.0.1.t14139-RA">
    <property type="protein sequence ID" value="nRc.2.0.1.t14139-RA"/>
    <property type="gene ID" value="nRc.2.0.1.g14139"/>
</dbReference>
<evidence type="ECO:0000313" key="1">
    <source>
        <dbReference type="Proteomes" id="UP000887565"/>
    </source>
</evidence>
<organism evidence="1 2">
    <name type="scientific">Romanomermis culicivorax</name>
    <name type="common">Nematode worm</name>
    <dbReference type="NCBI Taxonomy" id="13658"/>
    <lineage>
        <taxon>Eukaryota</taxon>
        <taxon>Metazoa</taxon>
        <taxon>Ecdysozoa</taxon>
        <taxon>Nematoda</taxon>
        <taxon>Enoplea</taxon>
        <taxon>Dorylaimia</taxon>
        <taxon>Mermithida</taxon>
        <taxon>Mermithoidea</taxon>
        <taxon>Mermithidae</taxon>
        <taxon>Romanomermis</taxon>
    </lineage>
</organism>
<proteinExistence type="predicted"/>
<evidence type="ECO:0000313" key="2">
    <source>
        <dbReference type="WBParaSite" id="nRc.2.0.1.t14139-RA"/>
    </source>
</evidence>
<sequence length="328" mass="36887">MNTDPAQVHLESAGVSMQKFLLNKNRQKSRAYVAKESHFFFEQVLESTMAGVEEIIGHKGANYWTVLSRYVSQQFIRPLVQKFPHKKGGSLVALYQEVSIHAALPGFLGDIALQTKDEMATAVRKRKGNLKHRIRPPPLKLDTPEDFLALQDLLLTPPHKKVHYVMDKNLNNDYNRSLSNNLHHIATLRRKSWPHQRKNQRVVGGLKNQILQSSFLPMGLGVVGSSMNDVHFNLPPPDDDPNILKRCTNLLGTIREEPDASPSSRSLPVGATVSSIPKINFDLLIAAEGASKDKNNCATPLTERREVHFTLDLQDDFPYFDATARQSK</sequence>